<feature type="region of interest" description="Disordered" evidence="1">
    <location>
        <begin position="490"/>
        <end position="509"/>
    </location>
</feature>
<feature type="region of interest" description="Disordered" evidence="1">
    <location>
        <begin position="914"/>
        <end position="936"/>
    </location>
</feature>
<feature type="compositionally biased region" description="Polar residues" evidence="1">
    <location>
        <begin position="97"/>
        <end position="108"/>
    </location>
</feature>
<feature type="region of interest" description="Disordered" evidence="1">
    <location>
        <begin position="1"/>
        <end position="23"/>
    </location>
</feature>
<feature type="compositionally biased region" description="Polar residues" evidence="1">
    <location>
        <begin position="77"/>
        <end position="89"/>
    </location>
</feature>
<sequence length="992" mass="109810">MTSRFPSAAPVPVPSVGRAPPGFTVTPDPRDPCCAVPMCPSSAVLMCPSSAVPMCPSSAVPMCPSSVDRNGTQVMVPSQGPCQATPSRDASTRTKHTPGTSSSTTDASNIASAWGTEMSPASPADPDGVVLTDPRDPCIKVTVCGDTQANVTDVMKDPTPSVSALDFRGSDPVALPSSRSRPSPRAFPRPRPPLSWRLETAIGALRDGPLTQSDLIRRASDPIRYRDLRFYGPKIKYLVEGLQPTTQYFFQLSFLGLSSTASTKEIGEEATETTATTTCKTPPPPPASIGLGANLRCEDLKEDSVLIHWRTFKRFELRFIDGVQLRFRDTSQKSLVWTMTPLLHKVWTMTPLLHKVWTMTPLLHKVWTMTPLLHKVWTMTPLLHRELTEYRLSSLKPNTQYEVDITFLPFANQTTDVGVLRGPFPLSGVRCELQELFLSAHAWKAQERRYEASLTVLEKECQKGGLRSSLNRQTGSLWQILSPEAELKSTMTNPSLPRHTGRSFDGRPQPITPVRSGGFFQLQRQTETSLADNSSPGTMKDTPEVTESVTGVERAMVQFESSHRHFRVTFNTDRLDQPYLRTKVDLQDSDSTTLVKMNLWSIFINVNRRLVQRNIAVLFGRSKMAAAVYLAKGEARDRILFAHPPYDKQKTGRDLYPLLCFSVPVREVLTDQEVDAIGELDLEGHPSDLPAQRGKEHLKLMALLVDNFSKAAPLPLPWRGFEFPLDGLSLHRRPIGHLKPKGGLTSRQRSRGTDLALKCSKNNARMRSTVVKDFAAGGRQLYSRGRKGENSWAADLPRKAGPGCFPRAKHTKQTWNDMTLNRKRTRDTSQCELRADEGILGSIISHSTLQSSRTSLPLKYERFDAKWHHLFPLTSGGFLELPPGPEDERGIGLGEPTETEPSLWQQTADFSESLSRGCKDQRASEKGIPDRKQEIWTPNQEHWGALDSAMNGLEIGPGDPTGRGVMLSLRSGGPFAEFTACGLDNEALSCAE</sequence>
<protein>
    <submittedName>
        <fullName evidence="2">Uncharacterized protein</fullName>
    </submittedName>
</protein>
<organism evidence="2">
    <name type="scientific">Cyprideis torosa</name>
    <dbReference type="NCBI Taxonomy" id="163714"/>
    <lineage>
        <taxon>Eukaryota</taxon>
        <taxon>Metazoa</taxon>
        <taxon>Ecdysozoa</taxon>
        <taxon>Arthropoda</taxon>
        <taxon>Crustacea</taxon>
        <taxon>Oligostraca</taxon>
        <taxon>Ostracoda</taxon>
        <taxon>Podocopa</taxon>
        <taxon>Podocopida</taxon>
        <taxon>Cytherocopina</taxon>
        <taxon>Cytheroidea</taxon>
        <taxon>Cytherideidae</taxon>
        <taxon>Cyprideis</taxon>
    </lineage>
</organism>
<dbReference type="InterPro" id="IPR013783">
    <property type="entry name" value="Ig-like_fold"/>
</dbReference>
<proteinExistence type="predicted"/>
<feature type="compositionally biased region" description="Low complexity" evidence="1">
    <location>
        <begin position="174"/>
        <end position="184"/>
    </location>
</feature>
<reference evidence="2" key="1">
    <citation type="submission" date="2020-11" db="EMBL/GenBank/DDBJ databases">
        <authorList>
            <person name="Tran Van P."/>
        </authorList>
    </citation>
    <scope>NUCLEOTIDE SEQUENCE</scope>
</reference>
<dbReference type="SUPFAM" id="SSF49265">
    <property type="entry name" value="Fibronectin type III"/>
    <property type="match status" value="1"/>
</dbReference>
<name>A0A7R8ZRJ5_9CRUS</name>
<dbReference type="Gene3D" id="2.60.40.10">
    <property type="entry name" value="Immunoglobulins"/>
    <property type="match status" value="1"/>
</dbReference>
<gene>
    <name evidence="2" type="ORF">CTOB1V02_LOCUS9499</name>
</gene>
<dbReference type="InterPro" id="IPR036116">
    <property type="entry name" value="FN3_sf"/>
</dbReference>
<feature type="compositionally biased region" description="Basic and acidic residues" evidence="1">
    <location>
        <begin position="917"/>
        <end position="934"/>
    </location>
</feature>
<feature type="region of interest" description="Disordered" evidence="1">
    <location>
        <begin position="154"/>
        <end position="192"/>
    </location>
</feature>
<dbReference type="EMBL" id="OB663741">
    <property type="protein sequence ID" value="CAD7231653.1"/>
    <property type="molecule type" value="Genomic_DNA"/>
</dbReference>
<accession>A0A7R8ZRJ5</accession>
<feature type="compositionally biased region" description="Low complexity" evidence="1">
    <location>
        <begin position="1"/>
        <end position="22"/>
    </location>
</feature>
<evidence type="ECO:0000313" key="2">
    <source>
        <dbReference type="EMBL" id="CAD7231653.1"/>
    </source>
</evidence>
<dbReference type="OrthoDB" id="6022609at2759"/>
<dbReference type="AlphaFoldDB" id="A0A7R8ZRJ5"/>
<evidence type="ECO:0000256" key="1">
    <source>
        <dbReference type="SAM" id="MobiDB-lite"/>
    </source>
</evidence>
<feature type="region of interest" description="Disordered" evidence="1">
    <location>
        <begin position="77"/>
        <end position="108"/>
    </location>
</feature>